<organism evidence="1">
    <name type="scientific">marine metagenome</name>
    <dbReference type="NCBI Taxonomy" id="408172"/>
    <lineage>
        <taxon>unclassified sequences</taxon>
        <taxon>metagenomes</taxon>
        <taxon>ecological metagenomes</taxon>
    </lineage>
</organism>
<sequence length="27" mass="3156">MKEEARLISNFWITRASEFNVSIADVK</sequence>
<dbReference type="AlphaFoldDB" id="A0A382CJG7"/>
<evidence type="ECO:0000313" key="1">
    <source>
        <dbReference type="EMBL" id="SVB25467.1"/>
    </source>
</evidence>
<gene>
    <name evidence="1" type="ORF">METZ01_LOCUS178321</name>
</gene>
<protein>
    <submittedName>
        <fullName evidence="1">Uncharacterized protein</fullName>
    </submittedName>
</protein>
<dbReference type="EMBL" id="UINC01034511">
    <property type="protein sequence ID" value="SVB25467.1"/>
    <property type="molecule type" value="Genomic_DNA"/>
</dbReference>
<accession>A0A382CJG7</accession>
<proteinExistence type="predicted"/>
<reference evidence="1" key="1">
    <citation type="submission" date="2018-05" db="EMBL/GenBank/DDBJ databases">
        <authorList>
            <person name="Lanie J.A."/>
            <person name="Ng W.-L."/>
            <person name="Kazmierczak K.M."/>
            <person name="Andrzejewski T.M."/>
            <person name="Davidsen T.M."/>
            <person name="Wayne K.J."/>
            <person name="Tettelin H."/>
            <person name="Glass J.I."/>
            <person name="Rusch D."/>
            <person name="Podicherti R."/>
            <person name="Tsui H.-C.T."/>
            <person name="Winkler M.E."/>
        </authorList>
    </citation>
    <scope>NUCLEOTIDE SEQUENCE</scope>
</reference>
<name>A0A382CJG7_9ZZZZ</name>